<dbReference type="PANTHER" id="PTHR43386">
    <property type="entry name" value="OLIGOPEPTIDE TRANSPORT SYSTEM PERMEASE PROTEIN APPC"/>
    <property type="match status" value="1"/>
</dbReference>
<dbReference type="Pfam" id="PF00528">
    <property type="entry name" value="BPD_transp_1"/>
    <property type="match status" value="1"/>
</dbReference>
<comment type="similarity">
    <text evidence="9">Belongs to the binding-protein-dependent transport system permease family.</text>
</comment>
<feature type="transmembrane region" description="Helical" evidence="9">
    <location>
        <begin position="86"/>
        <end position="107"/>
    </location>
</feature>
<dbReference type="GO" id="GO:0071916">
    <property type="term" value="F:dipeptide transmembrane transporter activity"/>
    <property type="evidence" value="ECO:0007669"/>
    <property type="project" value="TreeGrafter"/>
</dbReference>
<sequence length="276" mass="29392">MITDDDFLPDLAERPWLTRQRQLGIAILVLVLLFAVVPIVTAPDPRVQDLTRVLQSPDALHLLGTDQLGRDVLARVSAGARLTCGLALLCVLTAACIGSAAGLAAAWCGGWVNRTLATVADMILAVPVLLIVLLLVAFAPGHLLPIYLALALSMWVEYFRLVRAHALRVLASPHVESARLLGFSPAYVTRWHLWPELAPYVGSVMVMGTATAVLALAAVGFVGTGLRPPTAELGLMMSESFAYWRDAPWLLLSPVAVLVAGVVGLALTTGLGEDRP</sequence>
<feature type="transmembrane region" description="Helical" evidence="9">
    <location>
        <begin position="200"/>
        <end position="227"/>
    </location>
</feature>
<comment type="caution">
    <text evidence="11">The sequence shown here is derived from an EMBL/GenBank/DDBJ whole genome shotgun (WGS) entry which is preliminary data.</text>
</comment>
<dbReference type="AlphaFoldDB" id="A0A6I4U0W1"/>
<keyword evidence="7 9" id="KW-1133">Transmembrane helix</keyword>
<feature type="transmembrane region" description="Helical" evidence="9">
    <location>
        <begin position="23"/>
        <end position="42"/>
    </location>
</feature>
<gene>
    <name evidence="11" type="ORF">GRI97_15025</name>
</gene>
<evidence type="ECO:0000259" key="10">
    <source>
        <dbReference type="PROSITE" id="PS50928"/>
    </source>
</evidence>
<evidence type="ECO:0000256" key="4">
    <source>
        <dbReference type="ARBA" id="ARBA00022692"/>
    </source>
</evidence>
<keyword evidence="3" id="KW-1003">Cell membrane</keyword>
<dbReference type="InterPro" id="IPR035906">
    <property type="entry name" value="MetI-like_sf"/>
</dbReference>
<dbReference type="GO" id="GO:0015031">
    <property type="term" value="P:protein transport"/>
    <property type="evidence" value="ECO:0007669"/>
    <property type="project" value="UniProtKB-KW"/>
</dbReference>
<keyword evidence="12" id="KW-1185">Reference proteome</keyword>
<evidence type="ECO:0000256" key="1">
    <source>
        <dbReference type="ARBA" id="ARBA00004651"/>
    </source>
</evidence>
<dbReference type="SUPFAM" id="SSF161098">
    <property type="entry name" value="MetI-like"/>
    <property type="match status" value="1"/>
</dbReference>
<dbReference type="RefSeq" id="WP_161392018.1">
    <property type="nucleotide sequence ID" value="NZ_JBHSCP010000002.1"/>
</dbReference>
<evidence type="ECO:0000256" key="5">
    <source>
        <dbReference type="ARBA" id="ARBA00022856"/>
    </source>
</evidence>
<evidence type="ECO:0000256" key="8">
    <source>
        <dbReference type="ARBA" id="ARBA00023136"/>
    </source>
</evidence>
<proteinExistence type="inferred from homology"/>
<dbReference type="OrthoDB" id="9766870at2"/>
<keyword evidence="6" id="KW-0653">Protein transport</keyword>
<protein>
    <submittedName>
        <fullName evidence="11">ABC transporter permease subunit</fullName>
    </submittedName>
</protein>
<evidence type="ECO:0000256" key="9">
    <source>
        <dbReference type="RuleBase" id="RU363032"/>
    </source>
</evidence>
<keyword evidence="5" id="KW-0571">Peptide transport</keyword>
<dbReference type="InterPro" id="IPR000515">
    <property type="entry name" value="MetI-like"/>
</dbReference>
<keyword evidence="2 9" id="KW-0813">Transport</keyword>
<evidence type="ECO:0000256" key="2">
    <source>
        <dbReference type="ARBA" id="ARBA00022448"/>
    </source>
</evidence>
<accession>A0A6I4U0W1</accession>
<evidence type="ECO:0000313" key="11">
    <source>
        <dbReference type="EMBL" id="MXP00304.1"/>
    </source>
</evidence>
<keyword evidence="8 9" id="KW-0472">Membrane</keyword>
<dbReference type="CDD" id="cd06261">
    <property type="entry name" value="TM_PBP2"/>
    <property type="match status" value="1"/>
</dbReference>
<name>A0A6I4U0W1_9SPHN</name>
<dbReference type="EMBL" id="WTYJ01000003">
    <property type="protein sequence ID" value="MXP00304.1"/>
    <property type="molecule type" value="Genomic_DNA"/>
</dbReference>
<comment type="subcellular location">
    <subcellularLocation>
        <location evidence="1 9">Cell membrane</location>
        <topology evidence="1 9">Multi-pass membrane protein</topology>
    </subcellularLocation>
</comment>
<dbReference type="PROSITE" id="PS50928">
    <property type="entry name" value="ABC_TM1"/>
    <property type="match status" value="1"/>
</dbReference>
<organism evidence="11 12">
    <name type="scientific">Croceibacterium xixiisoli</name>
    <dbReference type="NCBI Taxonomy" id="1476466"/>
    <lineage>
        <taxon>Bacteria</taxon>
        <taxon>Pseudomonadati</taxon>
        <taxon>Pseudomonadota</taxon>
        <taxon>Alphaproteobacteria</taxon>
        <taxon>Sphingomonadales</taxon>
        <taxon>Erythrobacteraceae</taxon>
        <taxon>Croceibacterium</taxon>
    </lineage>
</organism>
<feature type="domain" description="ABC transmembrane type-1" evidence="10">
    <location>
        <begin position="80"/>
        <end position="269"/>
    </location>
</feature>
<reference evidence="11 12" key="1">
    <citation type="submission" date="2019-12" db="EMBL/GenBank/DDBJ databases">
        <title>Genomic-based taxomic classification of the family Erythrobacteraceae.</title>
        <authorList>
            <person name="Xu L."/>
        </authorList>
    </citation>
    <scope>NUCLEOTIDE SEQUENCE [LARGE SCALE GENOMIC DNA]</scope>
    <source>
        <strain evidence="11 12">S36</strain>
    </source>
</reference>
<dbReference type="Gene3D" id="1.10.3720.10">
    <property type="entry name" value="MetI-like"/>
    <property type="match status" value="1"/>
</dbReference>
<feature type="transmembrane region" description="Helical" evidence="9">
    <location>
        <begin position="247"/>
        <end position="267"/>
    </location>
</feature>
<evidence type="ECO:0000256" key="6">
    <source>
        <dbReference type="ARBA" id="ARBA00022927"/>
    </source>
</evidence>
<dbReference type="Proteomes" id="UP000469430">
    <property type="component" value="Unassembled WGS sequence"/>
</dbReference>
<dbReference type="InterPro" id="IPR050366">
    <property type="entry name" value="BP-dependent_transpt_permease"/>
</dbReference>
<dbReference type="PANTHER" id="PTHR43386:SF1">
    <property type="entry name" value="D,D-DIPEPTIDE TRANSPORT SYSTEM PERMEASE PROTEIN DDPC-RELATED"/>
    <property type="match status" value="1"/>
</dbReference>
<dbReference type="GO" id="GO:0005886">
    <property type="term" value="C:plasma membrane"/>
    <property type="evidence" value="ECO:0007669"/>
    <property type="project" value="UniProtKB-SubCell"/>
</dbReference>
<evidence type="ECO:0000256" key="7">
    <source>
        <dbReference type="ARBA" id="ARBA00022989"/>
    </source>
</evidence>
<evidence type="ECO:0000256" key="3">
    <source>
        <dbReference type="ARBA" id="ARBA00022475"/>
    </source>
</evidence>
<keyword evidence="4 9" id="KW-0812">Transmembrane</keyword>
<evidence type="ECO:0000313" key="12">
    <source>
        <dbReference type="Proteomes" id="UP000469430"/>
    </source>
</evidence>